<dbReference type="Gene3D" id="2.40.50.100">
    <property type="match status" value="1"/>
</dbReference>
<dbReference type="GO" id="GO:0005524">
    <property type="term" value="F:ATP binding"/>
    <property type="evidence" value="ECO:0007669"/>
    <property type="project" value="UniProtKB-KW"/>
</dbReference>
<dbReference type="SUPFAM" id="SSF52540">
    <property type="entry name" value="P-loop containing nucleoside triphosphate hydrolases"/>
    <property type="match status" value="1"/>
</dbReference>
<dbReference type="GO" id="GO:0015689">
    <property type="term" value="P:molybdate ion transport"/>
    <property type="evidence" value="ECO:0007669"/>
    <property type="project" value="InterPro"/>
</dbReference>
<proteinExistence type="predicted"/>
<gene>
    <name evidence="8" type="ORF">CSA56_13790</name>
</gene>
<reference evidence="8 9" key="1">
    <citation type="submission" date="2017-10" db="EMBL/GenBank/DDBJ databases">
        <title>Novel microbial diversity and functional potential in the marine mammal oral microbiome.</title>
        <authorList>
            <person name="Dudek N.K."/>
            <person name="Sun C.L."/>
            <person name="Burstein D."/>
            <person name="Kantor R.S."/>
            <person name="Aliaga Goltsman D.S."/>
            <person name="Bik E.M."/>
            <person name="Thomas B.C."/>
            <person name="Banfield J.F."/>
            <person name="Relman D.A."/>
        </authorList>
    </citation>
    <scope>NUCLEOTIDE SEQUENCE [LARGE SCALE GENOMIC DNA]</scope>
    <source>
        <strain evidence="8">DOLJORAL78_47_16</strain>
    </source>
</reference>
<evidence type="ECO:0000256" key="4">
    <source>
        <dbReference type="ARBA" id="ARBA00022840"/>
    </source>
</evidence>
<evidence type="ECO:0000256" key="1">
    <source>
        <dbReference type="ARBA" id="ARBA00022448"/>
    </source>
</evidence>
<evidence type="ECO:0000313" key="9">
    <source>
        <dbReference type="Proteomes" id="UP000230821"/>
    </source>
</evidence>
<dbReference type="InterPro" id="IPR003593">
    <property type="entry name" value="AAA+_ATPase"/>
</dbReference>
<dbReference type="Pfam" id="PF00005">
    <property type="entry name" value="ABC_tran"/>
    <property type="match status" value="1"/>
</dbReference>
<dbReference type="SMART" id="SM00382">
    <property type="entry name" value="AAA"/>
    <property type="match status" value="1"/>
</dbReference>
<evidence type="ECO:0000256" key="3">
    <source>
        <dbReference type="ARBA" id="ARBA00022741"/>
    </source>
</evidence>
<dbReference type="InterPro" id="IPR050093">
    <property type="entry name" value="ABC_SmlMolc_Importer"/>
</dbReference>
<dbReference type="AlphaFoldDB" id="A0A2G6KB41"/>
<organism evidence="8 9">
    <name type="scientific">candidate division KSB3 bacterium</name>
    <dbReference type="NCBI Taxonomy" id="2044937"/>
    <lineage>
        <taxon>Bacteria</taxon>
        <taxon>candidate division KSB3</taxon>
    </lineage>
</organism>
<dbReference type="InterPro" id="IPR004606">
    <property type="entry name" value="Mop_domain"/>
</dbReference>
<dbReference type="EMBL" id="PDSK01000106">
    <property type="protein sequence ID" value="PIE32864.1"/>
    <property type="molecule type" value="Genomic_DNA"/>
</dbReference>
<evidence type="ECO:0000256" key="5">
    <source>
        <dbReference type="PROSITE-ProRule" id="PRU01213"/>
    </source>
</evidence>
<dbReference type="PROSITE" id="PS50893">
    <property type="entry name" value="ABC_TRANSPORTER_2"/>
    <property type="match status" value="1"/>
</dbReference>
<comment type="caution">
    <text evidence="8">The sequence shown here is derived from an EMBL/GenBank/DDBJ whole genome shotgun (WGS) entry which is preliminary data.</text>
</comment>
<dbReference type="PANTHER" id="PTHR42781">
    <property type="entry name" value="SPERMIDINE/PUTRESCINE IMPORT ATP-BINDING PROTEIN POTA"/>
    <property type="match status" value="1"/>
</dbReference>
<dbReference type="PANTHER" id="PTHR42781:SF8">
    <property type="entry name" value="BICARBONATE TRANSPORT ATP-BINDING PROTEIN CMPC"/>
    <property type="match status" value="1"/>
</dbReference>
<dbReference type="InterPro" id="IPR005116">
    <property type="entry name" value="Transp-assoc_OB_typ1"/>
</dbReference>
<name>A0A2G6KB41_9BACT</name>
<feature type="domain" description="ABC transporter" evidence="6">
    <location>
        <begin position="7"/>
        <end position="240"/>
    </location>
</feature>
<evidence type="ECO:0000256" key="2">
    <source>
        <dbReference type="ARBA" id="ARBA00022505"/>
    </source>
</evidence>
<sequence>MPTTPIFEVYNLLQQYQEQVVLDITHLAFFQASIYCLYGPNGAGKTTLFELLTLLRKPTKGQIVFNGQTIYPEETDNTTLRSQVTLVHQDPLLFDTTVERNVDYGLRIRRIQKDIRQERVRECLQLVGLDGFQHRKARQLSGGETQRVAIARALSIRPAVLFLDEFSANVDETHRTILESIIHNIREQFGTTVIFTTHYLEQAYRVADDVIHLLNGRVVTSPLKNLFHGTITRENGRYRFSTAQTSFHVIADREGHATVAIPPRSIAISLHPVESSMRNHLQGTISHIIDAGDHVDLKVLAGEFFEITITKDSYHDMRLYPGMQVYLNFKVTTVKVF</sequence>
<keyword evidence="1" id="KW-0813">Transport</keyword>
<dbReference type="GO" id="GO:0016887">
    <property type="term" value="F:ATP hydrolysis activity"/>
    <property type="evidence" value="ECO:0007669"/>
    <property type="project" value="InterPro"/>
</dbReference>
<accession>A0A2G6KB41</accession>
<dbReference type="Gene3D" id="3.40.50.300">
    <property type="entry name" value="P-loop containing nucleotide triphosphate hydrolases"/>
    <property type="match status" value="1"/>
</dbReference>
<keyword evidence="3" id="KW-0547">Nucleotide-binding</keyword>
<dbReference type="Pfam" id="PF03459">
    <property type="entry name" value="TOBE"/>
    <property type="match status" value="1"/>
</dbReference>
<evidence type="ECO:0000259" key="6">
    <source>
        <dbReference type="PROSITE" id="PS50893"/>
    </source>
</evidence>
<dbReference type="InterPro" id="IPR027417">
    <property type="entry name" value="P-loop_NTPase"/>
</dbReference>
<feature type="domain" description="Mop" evidence="7">
    <location>
        <begin position="274"/>
        <end position="337"/>
    </location>
</feature>
<dbReference type="InterPro" id="IPR008995">
    <property type="entry name" value="Mo/tungstate-bd_C_term_dom"/>
</dbReference>
<evidence type="ECO:0000259" key="7">
    <source>
        <dbReference type="PROSITE" id="PS51866"/>
    </source>
</evidence>
<dbReference type="SUPFAM" id="SSF50331">
    <property type="entry name" value="MOP-like"/>
    <property type="match status" value="1"/>
</dbReference>
<keyword evidence="2 5" id="KW-0500">Molybdenum</keyword>
<dbReference type="PROSITE" id="PS51866">
    <property type="entry name" value="MOP"/>
    <property type="match status" value="1"/>
</dbReference>
<keyword evidence="4" id="KW-0067">ATP-binding</keyword>
<evidence type="ECO:0000313" key="8">
    <source>
        <dbReference type="EMBL" id="PIE32864.1"/>
    </source>
</evidence>
<dbReference type="Proteomes" id="UP000230821">
    <property type="component" value="Unassembled WGS sequence"/>
</dbReference>
<protein>
    <recommendedName>
        <fullName evidence="10">Molybdenum ABC transporter ATP-binding protein</fullName>
    </recommendedName>
</protein>
<dbReference type="InterPro" id="IPR003439">
    <property type="entry name" value="ABC_transporter-like_ATP-bd"/>
</dbReference>
<evidence type="ECO:0008006" key="10">
    <source>
        <dbReference type="Google" id="ProtNLM"/>
    </source>
</evidence>